<sequence length="162" mass="18512">MNNENQKLMQSTQLLSSFWNVQKNLIRLVQKSAIENDLSVPQFSILMAITLHKQMTQKTVGEKTFLPKSTLSQGVDGLVREGLINRQQVEGNRRETLLSLTKKGERLICTIHQQEGGIHQVFQSVSEMLTKNQYEDLLESHQQITTYLEAEAPELEQGECKK</sequence>
<evidence type="ECO:0000256" key="3">
    <source>
        <dbReference type="ARBA" id="ARBA00023163"/>
    </source>
</evidence>
<dbReference type="GO" id="GO:0003677">
    <property type="term" value="F:DNA binding"/>
    <property type="evidence" value="ECO:0007669"/>
    <property type="project" value="UniProtKB-KW"/>
</dbReference>
<dbReference type="PROSITE" id="PS50995">
    <property type="entry name" value="HTH_MARR_2"/>
    <property type="match status" value="1"/>
</dbReference>
<dbReference type="SMART" id="SM00347">
    <property type="entry name" value="HTH_MARR"/>
    <property type="match status" value="1"/>
</dbReference>
<evidence type="ECO:0000259" key="4">
    <source>
        <dbReference type="PROSITE" id="PS50995"/>
    </source>
</evidence>
<dbReference type="Proteomes" id="UP000294292">
    <property type="component" value="Chromosome"/>
</dbReference>
<dbReference type="OrthoDB" id="2352979at2"/>
<name>A0A4P7A0R0_9BACL</name>
<accession>A0A4P7A0R0</accession>
<dbReference type="GO" id="GO:0003700">
    <property type="term" value="F:DNA-binding transcription factor activity"/>
    <property type="evidence" value="ECO:0007669"/>
    <property type="project" value="InterPro"/>
</dbReference>
<protein>
    <submittedName>
        <fullName evidence="5">MarR family transcriptional regulator</fullName>
    </submittedName>
</protein>
<dbReference type="PROSITE" id="PS01117">
    <property type="entry name" value="HTH_MARR_1"/>
    <property type="match status" value="1"/>
</dbReference>
<evidence type="ECO:0000313" key="6">
    <source>
        <dbReference type="Proteomes" id="UP000294292"/>
    </source>
</evidence>
<keyword evidence="2" id="KW-0238">DNA-binding</keyword>
<keyword evidence="1" id="KW-0805">Transcription regulation</keyword>
<keyword evidence="6" id="KW-1185">Reference proteome</keyword>
<proteinExistence type="predicted"/>
<evidence type="ECO:0000313" key="5">
    <source>
        <dbReference type="EMBL" id="QBP42451.1"/>
    </source>
</evidence>
<gene>
    <name evidence="5" type="ORF">E2636_15415</name>
</gene>
<dbReference type="InterPro" id="IPR039422">
    <property type="entry name" value="MarR/SlyA-like"/>
</dbReference>
<organism evidence="5 6">
    <name type="scientific">Paenisporosarcina antarctica</name>
    <dbReference type="NCBI Taxonomy" id="417367"/>
    <lineage>
        <taxon>Bacteria</taxon>
        <taxon>Bacillati</taxon>
        <taxon>Bacillota</taxon>
        <taxon>Bacilli</taxon>
        <taxon>Bacillales</taxon>
        <taxon>Caryophanaceae</taxon>
        <taxon>Paenisporosarcina</taxon>
    </lineage>
</organism>
<dbReference type="GO" id="GO:0006950">
    <property type="term" value="P:response to stress"/>
    <property type="evidence" value="ECO:0007669"/>
    <property type="project" value="TreeGrafter"/>
</dbReference>
<dbReference type="SUPFAM" id="SSF46785">
    <property type="entry name" value="Winged helix' DNA-binding domain"/>
    <property type="match status" value="1"/>
</dbReference>
<dbReference type="InterPro" id="IPR023187">
    <property type="entry name" value="Tscrpt_reg_MarR-type_CS"/>
</dbReference>
<dbReference type="KEGG" id="panc:E2636_15415"/>
<dbReference type="InterPro" id="IPR036388">
    <property type="entry name" value="WH-like_DNA-bd_sf"/>
</dbReference>
<keyword evidence="3" id="KW-0804">Transcription</keyword>
<dbReference type="RefSeq" id="WP_134211000.1">
    <property type="nucleotide sequence ID" value="NZ_CP038015.1"/>
</dbReference>
<feature type="domain" description="HTH marR-type" evidence="4">
    <location>
        <begin position="11"/>
        <end position="146"/>
    </location>
</feature>
<dbReference type="InterPro" id="IPR000835">
    <property type="entry name" value="HTH_MarR-typ"/>
</dbReference>
<dbReference type="PANTHER" id="PTHR33164">
    <property type="entry name" value="TRANSCRIPTIONAL REGULATOR, MARR FAMILY"/>
    <property type="match status" value="1"/>
</dbReference>
<dbReference type="Gene3D" id="1.10.10.10">
    <property type="entry name" value="Winged helix-like DNA-binding domain superfamily/Winged helix DNA-binding domain"/>
    <property type="match status" value="1"/>
</dbReference>
<dbReference type="PANTHER" id="PTHR33164:SF57">
    <property type="entry name" value="MARR-FAMILY TRANSCRIPTIONAL REGULATOR"/>
    <property type="match status" value="1"/>
</dbReference>
<dbReference type="Pfam" id="PF12802">
    <property type="entry name" value="MarR_2"/>
    <property type="match status" value="1"/>
</dbReference>
<reference evidence="5 6" key="1">
    <citation type="submission" date="2019-03" db="EMBL/GenBank/DDBJ databases">
        <title>Complete genome sequence of Paenisporosarcina antarctica CGMCC 1.6503T.</title>
        <authorList>
            <person name="Rong J.-C."/>
            <person name="Chi N.-Y."/>
            <person name="Zhang Q.-F."/>
        </authorList>
    </citation>
    <scope>NUCLEOTIDE SEQUENCE [LARGE SCALE GENOMIC DNA]</scope>
    <source>
        <strain evidence="5 6">CGMCC 1.6503</strain>
    </source>
</reference>
<dbReference type="EMBL" id="CP038015">
    <property type="protein sequence ID" value="QBP42451.1"/>
    <property type="molecule type" value="Genomic_DNA"/>
</dbReference>
<evidence type="ECO:0000256" key="2">
    <source>
        <dbReference type="ARBA" id="ARBA00023125"/>
    </source>
</evidence>
<dbReference type="AlphaFoldDB" id="A0A4P7A0R0"/>
<dbReference type="InterPro" id="IPR036390">
    <property type="entry name" value="WH_DNA-bd_sf"/>
</dbReference>
<evidence type="ECO:0000256" key="1">
    <source>
        <dbReference type="ARBA" id="ARBA00023015"/>
    </source>
</evidence>